<evidence type="ECO:0000313" key="4">
    <source>
        <dbReference type="EMBL" id="MFC0593828.1"/>
    </source>
</evidence>
<reference evidence="4 5" key="1">
    <citation type="submission" date="2024-09" db="EMBL/GenBank/DDBJ databases">
        <authorList>
            <person name="Sun Q."/>
            <person name="Mori K."/>
        </authorList>
    </citation>
    <scope>NUCLEOTIDE SEQUENCE [LARGE SCALE GENOMIC DNA]</scope>
    <source>
        <strain evidence="4 5">NCAIM B.02336</strain>
    </source>
</reference>
<evidence type="ECO:0000259" key="3">
    <source>
        <dbReference type="Pfam" id="PF19029"/>
    </source>
</evidence>
<feature type="region of interest" description="Disordered" evidence="1">
    <location>
        <begin position="52"/>
        <end position="76"/>
    </location>
</feature>
<comment type="caution">
    <text evidence="4">The sequence shown here is derived from an EMBL/GenBank/DDBJ whole genome shotgun (WGS) entry which is preliminary data.</text>
</comment>
<dbReference type="Pfam" id="PF19029">
    <property type="entry name" value="DUF883_C"/>
    <property type="match status" value="1"/>
</dbReference>
<name>A0ABV6PXN6_9BURK</name>
<evidence type="ECO:0000256" key="1">
    <source>
        <dbReference type="SAM" id="MobiDB-lite"/>
    </source>
</evidence>
<keyword evidence="2" id="KW-1133">Transmembrane helix</keyword>
<proteinExistence type="predicted"/>
<dbReference type="EMBL" id="JBHLTN010000029">
    <property type="protein sequence ID" value="MFC0593828.1"/>
    <property type="molecule type" value="Genomic_DNA"/>
</dbReference>
<feature type="transmembrane region" description="Helical" evidence="2">
    <location>
        <begin position="86"/>
        <end position="104"/>
    </location>
</feature>
<accession>A0ABV6PXN6</accession>
<keyword evidence="5" id="KW-1185">Reference proteome</keyword>
<evidence type="ECO:0000313" key="5">
    <source>
        <dbReference type="Proteomes" id="UP001589834"/>
    </source>
</evidence>
<evidence type="ECO:0000256" key="2">
    <source>
        <dbReference type="SAM" id="Phobius"/>
    </source>
</evidence>
<keyword evidence="2" id="KW-0472">Membrane</keyword>
<organism evidence="4 5">
    <name type="scientific">Ottowia pentelensis</name>
    <dbReference type="NCBI Taxonomy" id="511108"/>
    <lineage>
        <taxon>Bacteria</taxon>
        <taxon>Pseudomonadati</taxon>
        <taxon>Pseudomonadota</taxon>
        <taxon>Betaproteobacteria</taxon>
        <taxon>Burkholderiales</taxon>
        <taxon>Comamonadaceae</taxon>
        <taxon>Ottowia</taxon>
    </lineage>
</organism>
<protein>
    <recommendedName>
        <fullName evidence="3">DUF883 domain-containing protein</fullName>
    </recommendedName>
</protein>
<dbReference type="RefSeq" id="WP_377484139.1">
    <property type="nucleotide sequence ID" value="NZ_JBHLTN010000029.1"/>
</dbReference>
<dbReference type="Proteomes" id="UP001589834">
    <property type="component" value="Unassembled WGS sequence"/>
</dbReference>
<feature type="domain" description="DUF883" evidence="3">
    <location>
        <begin position="78"/>
        <end position="106"/>
    </location>
</feature>
<sequence length="108" mass="11692">MNPESPEEFTNPDAPRTRVGEALDKAQARLHRLREDVLPRLESLSAQMDELGTRGKAAARSANRQARQKLSSAADQTSAYVAEKPLQSMAIAAAAGAALALLLGRRRR</sequence>
<dbReference type="InterPro" id="IPR043605">
    <property type="entry name" value="DUF883_C"/>
</dbReference>
<gene>
    <name evidence="4" type="ORF">ACFFGG_14845</name>
</gene>
<keyword evidence="2" id="KW-0812">Transmembrane</keyword>